<sequence>MDSGRDLEGQSELDAAGSDPLAAVIRLRPIRTTVISPDITYRERAWTVLSPLGSVSFALVALTEPEDIAGLLREQPADVVVLDATGSERAAHAVIAALAETAPRTGVVVVCHHCTAAAQELGALPKWGWTQDLREGVELAYGEGDPHSPVTPRRRSPRPRTAGPLLGGG</sequence>
<accession>A0A6J4TAD5</accession>
<evidence type="ECO:0000313" key="2">
    <source>
        <dbReference type="EMBL" id="CAA9518001.1"/>
    </source>
</evidence>
<organism evidence="2">
    <name type="scientific">uncultured Solirubrobacteraceae bacterium</name>
    <dbReference type="NCBI Taxonomy" id="1162706"/>
    <lineage>
        <taxon>Bacteria</taxon>
        <taxon>Bacillati</taxon>
        <taxon>Actinomycetota</taxon>
        <taxon>Thermoleophilia</taxon>
        <taxon>Solirubrobacterales</taxon>
        <taxon>Solirubrobacteraceae</taxon>
        <taxon>environmental samples</taxon>
    </lineage>
</organism>
<gene>
    <name evidence="2" type="ORF">AVDCRST_MAG67-3177</name>
</gene>
<protein>
    <recommendedName>
        <fullName evidence="3">Response regulatory domain-containing protein</fullName>
    </recommendedName>
</protein>
<proteinExistence type="predicted"/>
<dbReference type="AlphaFoldDB" id="A0A6J4TAD5"/>
<feature type="region of interest" description="Disordered" evidence="1">
    <location>
        <begin position="140"/>
        <end position="169"/>
    </location>
</feature>
<name>A0A6J4TAD5_9ACTN</name>
<evidence type="ECO:0000256" key="1">
    <source>
        <dbReference type="SAM" id="MobiDB-lite"/>
    </source>
</evidence>
<dbReference type="EMBL" id="CADCVQ010000135">
    <property type="protein sequence ID" value="CAA9518001.1"/>
    <property type="molecule type" value="Genomic_DNA"/>
</dbReference>
<reference evidence="2" key="1">
    <citation type="submission" date="2020-02" db="EMBL/GenBank/DDBJ databases">
        <authorList>
            <person name="Meier V. D."/>
        </authorList>
    </citation>
    <scope>NUCLEOTIDE SEQUENCE</scope>
    <source>
        <strain evidence="2">AVDCRST_MAG67</strain>
    </source>
</reference>
<evidence type="ECO:0008006" key="3">
    <source>
        <dbReference type="Google" id="ProtNLM"/>
    </source>
</evidence>